<feature type="compositionally biased region" description="Low complexity" evidence="1">
    <location>
        <begin position="69"/>
        <end position="87"/>
    </location>
</feature>
<name>A0A1E7JZI5_9ACTN</name>
<gene>
    <name evidence="3" type="ORF">AN216_17135</name>
</gene>
<proteinExistence type="predicted"/>
<sequence>MTDISARYRQLSDAFTRQVEAVPPRRWDDPSPCADWTARQVLDHVIETQHRTAGYVSRDLPGPPDPTSADAPVGDPADAPGDAPADDPVAAWRAARDAMRRLLEDPATARLEFDGMLGRTSLERAVDDFVCFDLVVHAWDIARATGGDERMDLTEVRRLRAQAEGFGAAFRGPGGFGPEIAAPEGAGEQERLLAYLGRRP</sequence>
<dbReference type="SUPFAM" id="SSF109854">
    <property type="entry name" value="DinB/YfiT-like putative metalloenzymes"/>
    <property type="match status" value="1"/>
</dbReference>
<evidence type="ECO:0000256" key="1">
    <source>
        <dbReference type="SAM" id="MobiDB-lite"/>
    </source>
</evidence>
<accession>A0A1E7JZI5</accession>
<dbReference type="NCBIfam" id="TIGR03086">
    <property type="entry name" value="TIGR03086 family metal-binding protein"/>
    <property type="match status" value="1"/>
</dbReference>
<dbReference type="GO" id="GO:0046872">
    <property type="term" value="F:metal ion binding"/>
    <property type="evidence" value="ECO:0007669"/>
    <property type="project" value="InterPro"/>
</dbReference>
<dbReference type="InterPro" id="IPR034660">
    <property type="entry name" value="DinB/YfiT-like"/>
</dbReference>
<reference evidence="3 4" key="1">
    <citation type="journal article" date="2016" name="Front. Microbiol.">
        <title>Comparative Genomics Analysis of Streptomyces Species Reveals Their Adaptation to the Marine Environment and Their Diversity at the Genomic Level.</title>
        <authorList>
            <person name="Tian X."/>
            <person name="Zhang Z."/>
            <person name="Yang T."/>
            <person name="Chen M."/>
            <person name="Li J."/>
            <person name="Chen F."/>
            <person name="Yang J."/>
            <person name="Li W."/>
            <person name="Zhang B."/>
            <person name="Zhang Z."/>
            <person name="Wu J."/>
            <person name="Zhang C."/>
            <person name="Long L."/>
            <person name="Xiao J."/>
        </authorList>
    </citation>
    <scope>NUCLEOTIDE SEQUENCE [LARGE SCALE GENOMIC DNA]</scope>
    <source>
        <strain evidence="3 4">SCSIO 02100</strain>
    </source>
</reference>
<dbReference type="PATRIC" id="fig|1075402.3.peg.2400"/>
<dbReference type="EMBL" id="LJGU01000132">
    <property type="protein sequence ID" value="OEU97084.1"/>
    <property type="molecule type" value="Genomic_DNA"/>
</dbReference>
<feature type="domain" description="Mycothiol-dependent maleylpyruvate isomerase metal-binding" evidence="2">
    <location>
        <begin position="9"/>
        <end position="142"/>
    </location>
</feature>
<dbReference type="STRING" id="1075402.AN216_17135"/>
<dbReference type="Pfam" id="PF11716">
    <property type="entry name" value="MDMPI_N"/>
    <property type="match status" value="1"/>
</dbReference>
<dbReference type="Proteomes" id="UP000176101">
    <property type="component" value="Unassembled WGS sequence"/>
</dbReference>
<dbReference type="Gene3D" id="1.20.120.450">
    <property type="entry name" value="dinb family like domain"/>
    <property type="match status" value="1"/>
</dbReference>
<feature type="region of interest" description="Disordered" evidence="1">
    <location>
        <begin position="53"/>
        <end position="87"/>
    </location>
</feature>
<dbReference type="InterPro" id="IPR017520">
    <property type="entry name" value="CHP03086"/>
</dbReference>
<dbReference type="OrthoDB" id="5185819at2"/>
<evidence type="ECO:0000259" key="2">
    <source>
        <dbReference type="Pfam" id="PF11716"/>
    </source>
</evidence>
<organism evidence="3 4">
    <name type="scientific">Streptomyces oceani</name>
    <dbReference type="NCBI Taxonomy" id="1075402"/>
    <lineage>
        <taxon>Bacteria</taxon>
        <taxon>Bacillati</taxon>
        <taxon>Actinomycetota</taxon>
        <taxon>Actinomycetes</taxon>
        <taxon>Kitasatosporales</taxon>
        <taxon>Streptomycetaceae</taxon>
        <taxon>Streptomyces</taxon>
    </lineage>
</organism>
<dbReference type="RefSeq" id="WP_070197645.1">
    <property type="nucleotide sequence ID" value="NZ_LJGU01000132.1"/>
</dbReference>
<dbReference type="AlphaFoldDB" id="A0A1E7JZI5"/>
<keyword evidence="4" id="KW-1185">Reference proteome</keyword>
<dbReference type="InterPro" id="IPR017517">
    <property type="entry name" value="Maleyloyr_isom"/>
</dbReference>
<comment type="caution">
    <text evidence="3">The sequence shown here is derived from an EMBL/GenBank/DDBJ whole genome shotgun (WGS) entry which is preliminary data.</text>
</comment>
<evidence type="ECO:0000313" key="3">
    <source>
        <dbReference type="EMBL" id="OEU97084.1"/>
    </source>
</evidence>
<dbReference type="InterPro" id="IPR024344">
    <property type="entry name" value="MDMPI_metal-binding"/>
</dbReference>
<evidence type="ECO:0000313" key="4">
    <source>
        <dbReference type="Proteomes" id="UP000176101"/>
    </source>
</evidence>
<dbReference type="NCBIfam" id="TIGR03083">
    <property type="entry name" value="maleylpyruvate isomerase family mycothiol-dependent enzyme"/>
    <property type="match status" value="1"/>
</dbReference>
<protein>
    <recommendedName>
        <fullName evidence="2">Mycothiol-dependent maleylpyruvate isomerase metal-binding domain-containing protein</fullName>
    </recommendedName>
</protein>